<dbReference type="GO" id="GO:0008757">
    <property type="term" value="F:S-adenosylmethionine-dependent methyltransferase activity"/>
    <property type="evidence" value="ECO:0007669"/>
    <property type="project" value="TreeGrafter"/>
</dbReference>
<dbReference type="GO" id="GO:0008171">
    <property type="term" value="F:O-methyltransferase activity"/>
    <property type="evidence" value="ECO:0007669"/>
    <property type="project" value="InterPro"/>
</dbReference>
<dbReference type="Gene3D" id="3.40.50.150">
    <property type="entry name" value="Vaccinia Virus protein VP39"/>
    <property type="match status" value="1"/>
</dbReference>
<dbReference type="CDD" id="cd02440">
    <property type="entry name" value="AdoMet_MTases"/>
    <property type="match status" value="1"/>
</dbReference>
<sequence length="190" mass="20010">MARATADELGIGSISHATARLLTLLVTLTGASNIVEVGTGTGVSGAALLQGMSSEGVLTSIDLEAENQRVARETFTSLGYDHVHTRLITGRALEVLPRLSDKAYDVVFASADRSEYPAVLGQATRLLRPGGLVVFDQVLSDGHIAEPGRHDAETIALRDVTHALRDEDQWLPSLLTVGGGLLIGSLRTTG</sequence>
<dbReference type="PANTHER" id="PTHR10509:SF85">
    <property type="entry name" value="O-METHYLTRANSFERASE RV1220C-RELATED"/>
    <property type="match status" value="1"/>
</dbReference>
<evidence type="ECO:0000256" key="3">
    <source>
        <dbReference type="ARBA" id="ARBA00022691"/>
    </source>
</evidence>
<dbReference type="InterPro" id="IPR002935">
    <property type="entry name" value="SAM_O-MeTrfase"/>
</dbReference>
<evidence type="ECO:0000256" key="2">
    <source>
        <dbReference type="ARBA" id="ARBA00022679"/>
    </source>
</evidence>
<name>A0A6J7ELL4_9ZZZZ</name>
<keyword evidence="1" id="KW-0489">Methyltransferase</keyword>
<dbReference type="GO" id="GO:0032259">
    <property type="term" value="P:methylation"/>
    <property type="evidence" value="ECO:0007669"/>
    <property type="project" value="UniProtKB-KW"/>
</dbReference>
<dbReference type="AlphaFoldDB" id="A0A6J7ELL4"/>
<dbReference type="InterPro" id="IPR050362">
    <property type="entry name" value="Cation-dep_OMT"/>
</dbReference>
<accession>A0A6J7ELL4</accession>
<gene>
    <name evidence="4" type="ORF">UFOPK3402_01576</name>
</gene>
<protein>
    <submittedName>
        <fullName evidence="4">Unannotated protein</fullName>
    </submittedName>
</protein>
<dbReference type="Pfam" id="PF01596">
    <property type="entry name" value="Methyltransf_3"/>
    <property type="match status" value="1"/>
</dbReference>
<evidence type="ECO:0000313" key="4">
    <source>
        <dbReference type="EMBL" id="CAB4883956.1"/>
    </source>
</evidence>
<reference evidence="4" key="1">
    <citation type="submission" date="2020-05" db="EMBL/GenBank/DDBJ databases">
        <authorList>
            <person name="Chiriac C."/>
            <person name="Salcher M."/>
            <person name="Ghai R."/>
            <person name="Kavagutti S V."/>
        </authorList>
    </citation>
    <scope>NUCLEOTIDE SEQUENCE</scope>
</reference>
<keyword evidence="3" id="KW-0949">S-adenosyl-L-methionine</keyword>
<organism evidence="4">
    <name type="scientific">freshwater metagenome</name>
    <dbReference type="NCBI Taxonomy" id="449393"/>
    <lineage>
        <taxon>unclassified sequences</taxon>
        <taxon>metagenomes</taxon>
        <taxon>ecological metagenomes</taxon>
    </lineage>
</organism>
<dbReference type="SUPFAM" id="SSF53335">
    <property type="entry name" value="S-adenosyl-L-methionine-dependent methyltransferases"/>
    <property type="match status" value="1"/>
</dbReference>
<dbReference type="InterPro" id="IPR029063">
    <property type="entry name" value="SAM-dependent_MTases_sf"/>
</dbReference>
<dbReference type="EMBL" id="CAFBLS010000227">
    <property type="protein sequence ID" value="CAB4883956.1"/>
    <property type="molecule type" value="Genomic_DNA"/>
</dbReference>
<dbReference type="PANTHER" id="PTHR10509">
    <property type="entry name" value="O-METHYLTRANSFERASE-RELATED"/>
    <property type="match status" value="1"/>
</dbReference>
<dbReference type="PROSITE" id="PS51682">
    <property type="entry name" value="SAM_OMT_I"/>
    <property type="match status" value="1"/>
</dbReference>
<keyword evidence="2" id="KW-0808">Transferase</keyword>
<evidence type="ECO:0000256" key="1">
    <source>
        <dbReference type="ARBA" id="ARBA00022603"/>
    </source>
</evidence>
<proteinExistence type="predicted"/>